<accession>A0A9X6YMG7</accession>
<organism evidence="1 2">
    <name type="scientific">Bacillus cereus</name>
    <dbReference type="NCBI Taxonomy" id="1396"/>
    <lineage>
        <taxon>Bacteria</taxon>
        <taxon>Bacillati</taxon>
        <taxon>Bacillota</taxon>
        <taxon>Bacilli</taxon>
        <taxon>Bacillales</taxon>
        <taxon>Bacillaceae</taxon>
        <taxon>Bacillus</taxon>
        <taxon>Bacillus cereus group</taxon>
    </lineage>
</organism>
<dbReference type="Proteomes" id="UP000220691">
    <property type="component" value="Unassembled WGS sequence"/>
</dbReference>
<evidence type="ECO:0000313" key="2">
    <source>
        <dbReference type="Proteomes" id="UP000220691"/>
    </source>
</evidence>
<sequence>MKLLTIKEAANMLSINTKSLRAWFYRKVNPLEAVSNLKIKIEYGKKCIPEKAINNLLHFQSNYLSSREIATMLDLNIQVVQNRIKTKQFKDIIIIGNRTYVHRKEVLPLMTQPFNPSNYYTVNDLIKDLKLDRSTIIEYIHKNSFSDSIKIKSIWYIPKDSVKKFKELRQKFIPIDNMEDYYSLSQAAKILGLKNRRSLYKLLDHTHIDFDSVSYGTRRQTMLFKEQIDSYKKFMETIPNHYYTIQEVQNLLLFNKTQIQRFSTIWEGCTWVIYQGKCQKMIPKEAVNNYLNSRDSYRLLKLEKPEDVFYHAFRSILDTPSLPETIAIMEEFFLNKLRFSQANMHIQRMQAREYGLFCKELLELLTKDIIYCSDATLKMLFNSLSSGNYKLHFVHFLDYCQENLSNCHFSNIYRISAKSSLRNDKEIYPIDSFIHCQKYIKNIEKHFLQAIEDRRYASTWLYVSLHFTNAWRSRDFLELPFINISLAGDFSFKWFKNENRLSTTQAQKIINQYASKRLVVSKTGALNRLLVNFDMLIPIATMIVICDLHRQQAKDNKLINLDNKSGAIHKYFFENHKFKFQSRKMNRSFMTYLFHKAVQNSEYKAIALSLPQRTRSHTHQESTAIYIQATNKDGPISNVTEHLFNRGHFGYLYNLLIQTIQIKKENTISLEEETTRILELQKTFQTPLSLERFGYFLQMQHQERESLALRILNMPLKTLEDKLEKLYTDSFPSHTEHIQCFSYPSCITPNRFSCVGCIYSVPKVYLLISIQEEISKRITTLKNATLLSVAEREKSWILKLLHLLQEAVDTLGKDYINSFVDLHTLFQEIKIAFIHFDHYFISN</sequence>
<comment type="caution">
    <text evidence="1">The sequence shown here is derived from an EMBL/GenBank/DDBJ whole genome shotgun (WGS) entry which is preliminary data.</text>
</comment>
<reference evidence="1 2" key="1">
    <citation type="submission" date="2017-09" db="EMBL/GenBank/DDBJ databases">
        <title>Large-scale bioinformatics analysis of Bacillus genomes uncovers conserved roles of natural products in bacterial physiology.</title>
        <authorList>
            <consortium name="Agbiome Team Llc"/>
            <person name="Bleich R.M."/>
            <person name="Kirk G.J."/>
            <person name="Santa Maria K.C."/>
            <person name="Allen S.E."/>
            <person name="Farag S."/>
            <person name="Shank E.A."/>
            <person name="Bowers A."/>
        </authorList>
    </citation>
    <scope>NUCLEOTIDE SEQUENCE [LARGE SCALE GENOMIC DNA]</scope>
    <source>
        <strain evidence="1 2">AFS027647</strain>
    </source>
</reference>
<gene>
    <name evidence="1" type="ORF">CN553_11140</name>
</gene>
<protein>
    <submittedName>
        <fullName evidence="1">DNA-binding protein</fullName>
    </submittedName>
</protein>
<name>A0A9X6YMG7_BACCE</name>
<dbReference type="GO" id="GO:0003677">
    <property type="term" value="F:DNA binding"/>
    <property type="evidence" value="ECO:0007669"/>
    <property type="project" value="UniProtKB-KW"/>
</dbReference>
<dbReference type="EMBL" id="NUAN01000068">
    <property type="protein sequence ID" value="PEN98181.1"/>
    <property type="molecule type" value="Genomic_DNA"/>
</dbReference>
<proteinExistence type="predicted"/>
<keyword evidence="1" id="KW-0238">DNA-binding</keyword>
<dbReference type="AlphaFoldDB" id="A0A9X6YMG7"/>
<evidence type="ECO:0000313" key="1">
    <source>
        <dbReference type="EMBL" id="PEN98181.1"/>
    </source>
</evidence>
<dbReference type="RefSeq" id="WP_098126326.1">
    <property type="nucleotide sequence ID" value="NZ_NUAN01000068.1"/>
</dbReference>